<reference evidence="1" key="1">
    <citation type="submission" date="2024-12" db="EMBL/GenBank/DDBJ databases">
        <authorList>
            <person name="Wu N."/>
        </authorList>
    </citation>
    <scope>NUCLEOTIDE SEQUENCE</scope>
    <source>
        <strain evidence="1">P15</strain>
    </source>
</reference>
<organism evidence="1 2">
    <name type="scientific">Paenibacillus mesotrionivorans</name>
    <dbReference type="NCBI Taxonomy" id="3160968"/>
    <lineage>
        <taxon>Bacteria</taxon>
        <taxon>Bacillati</taxon>
        <taxon>Bacillota</taxon>
        <taxon>Bacilli</taxon>
        <taxon>Bacillales</taxon>
        <taxon>Paenibacillaceae</taxon>
        <taxon>Paenibacillus</taxon>
    </lineage>
</organism>
<keyword evidence="2" id="KW-1185">Reference proteome</keyword>
<evidence type="ECO:0000313" key="2">
    <source>
        <dbReference type="Proteomes" id="UP001631969"/>
    </source>
</evidence>
<sequence length="312" mass="31494">MGKIAVVGSINMDVVNRVERHPLPGETVSGLETAYIPGGKGANQAVAAARAGAQVLMIGAVGQDPFGGPLVEALGKAGVNTAGVLEKEGTSGMAFITVDAHGENNIILSPGANGRLSAEDMEAGLIGAAGGSGGAGLGGVLLQNEIPWETTAAAVRRARTYGAAVYLNPAPARKVEDEVLALVDVLVVNETEAAAISGLEVASREHAEAAAEWLLGRGVGEVIVTLGAAGVVYASKEGERISAPAFRVEAVDTTAAGDTFIGAYAAARDRGASVQEALRWANAAAAIAVTRPGAQSSIPSADEVNRWLENRG</sequence>
<comment type="caution">
    <text evidence="1">The sequence shown here is derived from an EMBL/GenBank/DDBJ whole genome shotgun (WGS) entry which is preliminary data.</text>
</comment>
<gene>
    <name evidence="1" type="primary">rbsK</name>
    <name evidence="1" type="ORF">ACI1P1_09985</name>
</gene>
<accession>A0ACC7NX22</accession>
<protein>
    <submittedName>
        <fullName evidence="1">Ribokinase</fullName>
        <ecNumber evidence="1">2.7.1.15</ecNumber>
    </submittedName>
</protein>
<keyword evidence="1" id="KW-0808">Transferase</keyword>
<dbReference type="EC" id="2.7.1.15" evidence="1"/>
<evidence type="ECO:0000313" key="1">
    <source>
        <dbReference type="EMBL" id="MFM9328616.1"/>
    </source>
</evidence>
<proteinExistence type="predicted"/>
<dbReference type="Proteomes" id="UP001631969">
    <property type="component" value="Unassembled WGS sequence"/>
</dbReference>
<dbReference type="EMBL" id="JBJURJ010000006">
    <property type="protein sequence ID" value="MFM9328616.1"/>
    <property type="molecule type" value="Genomic_DNA"/>
</dbReference>
<name>A0ACC7NX22_9BACL</name>